<dbReference type="AlphaFoldDB" id="A0AAQ3NGK2"/>
<gene>
    <name evidence="1" type="ORF">V8G54_013850</name>
</gene>
<dbReference type="EMBL" id="CP144696">
    <property type="protein sequence ID" value="WVZ09320.1"/>
    <property type="molecule type" value="Genomic_DNA"/>
</dbReference>
<protein>
    <submittedName>
        <fullName evidence="1">Uncharacterized protein</fullName>
    </submittedName>
</protein>
<reference evidence="1 2" key="1">
    <citation type="journal article" date="2023" name="Life. Sci Alliance">
        <title>Evolutionary insights into 3D genome organization and epigenetic landscape of Vigna mungo.</title>
        <authorList>
            <person name="Junaid A."/>
            <person name="Singh B."/>
            <person name="Bhatia S."/>
        </authorList>
    </citation>
    <scope>NUCLEOTIDE SEQUENCE [LARGE SCALE GENOMIC DNA]</scope>
    <source>
        <strain evidence="1">Urdbean</strain>
    </source>
</reference>
<name>A0AAQ3NGK2_VIGMU</name>
<keyword evidence="2" id="KW-1185">Reference proteome</keyword>
<evidence type="ECO:0000313" key="1">
    <source>
        <dbReference type="EMBL" id="WVZ09320.1"/>
    </source>
</evidence>
<organism evidence="1 2">
    <name type="scientific">Vigna mungo</name>
    <name type="common">Black gram</name>
    <name type="synonym">Phaseolus mungo</name>
    <dbReference type="NCBI Taxonomy" id="3915"/>
    <lineage>
        <taxon>Eukaryota</taxon>
        <taxon>Viridiplantae</taxon>
        <taxon>Streptophyta</taxon>
        <taxon>Embryophyta</taxon>
        <taxon>Tracheophyta</taxon>
        <taxon>Spermatophyta</taxon>
        <taxon>Magnoliopsida</taxon>
        <taxon>eudicotyledons</taxon>
        <taxon>Gunneridae</taxon>
        <taxon>Pentapetalae</taxon>
        <taxon>rosids</taxon>
        <taxon>fabids</taxon>
        <taxon>Fabales</taxon>
        <taxon>Fabaceae</taxon>
        <taxon>Papilionoideae</taxon>
        <taxon>50 kb inversion clade</taxon>
        <taxon>NPAAA clade</taxon>
        <taxon>indigoferoid/millettioid clade</taxon>
        <taxon>Phaseoleae</taxon>
        <taxon>Vigna</taxon>
    </lineage>
</organism>
<evidence type="ECO:0000313" key="2">
    <source>
        <dbReference type="Proteomes" id="UP001374535"/>
    </source>
</evidence>
<proteinExistence type="predicted"/>
<dbReference type="Proteomes" id="UP001374535">
    <property type="component" value="Chromosome 5"/>
</dbReference>
<sequence>MNIDGRKIPPVSVVDVSESADTGSGEVRFPAKRHYPGKVIDGVVGDFLNPAPHDAIDPFFNFLVENRFRVKALFAIVVQFEGIEIDYGAYLPGAPTRLLLHAHHFGPLHGLGARLVEKETRRGSVQNPERQKQLRRVIIEILRCGLCEFPLRFEVLCREEVRVGRG</sequence>
<accession>A0AAQ3NGK2</accession>